<keyword evidence="2" id="KW-0732">Signal</keyword>
<organism evidence="4 5">
    <name type="scientific">Patiria miniata</name>
    <name type="common">Bat star</name>
    <name type="synonym">Asterina miniata</name>
    <dbReference type="NCBI Taxonomy" id="46514"/>
    <lineage>
        <taxon>Eukaryota</taxon>
        <taxon>Metazoa</taxon>
        <taxon>Echinodermata</taxon>
        <taxon>Eleutherozoa</taxon>
        <taxon>Asterozoa</taxon>
        <taxon>Asteroidea</taxon>
        <taxon>Valvatacea</taxon>
        <taxon>Valvatida</taxon>
        <taxon>Asterinidae</taxon>
        <taxon>Patiria</taxon>
    </lineage>
</organism>
<evidence type="ECO:0000256" key="2">
    <source>
        <dbReference type="SAM" id="SignalP"/>
    </source>
</evidence>
<dbReference type="GO" id="GO:0004784">
    <property type="term" value="F:superoxide dismutase activity"/>
    <property type="evidence" value="ECO:0007669"/>
    <property type="project" value="UniProtKB-EC"/>
</dbReference>
<feature type="signal peptide" evidence="2">
    <location>
        <begin position="1"/>
        <end position="24"/>
    </location>
</feature>
<dbReference type="InterPro" id="IPR001424">
    <property type="entry name" value="SOD_Cu_Zn_dom"/>
</dbReference>
<comment type="catalytic activity">
    <reaction evidence="1">
        <text>2 superoxide + 2 H(+) = H2O2 + O2</text>
        <dbReference type="Rhea" id="RHEA:20696"/>
        <dbReference type="ChEBI" id="CHEBI:15378"/>
        <dbReference type="ChEBI" id="CHEBI:15379"/>
        <dbReference type="ChEBI" id="CHEBI:16240"/>
        <dbReference type="ChEBI" id="CHEBI:18421"/>
        <dbReference type="EC" id="1.15.1.1"/>
    </reaction>
</comment>
<comment type="cofactor">
    <cofactor evidence="1">
        <name>Zn(2+)</name>
        <dbReference type="ChEBI" id="CHEBI:29105"/>
    </cofactor>
    <text evidence="1">Binds 1 zinc ion per subunit.</text>
</comment>
<dbReference type="InterPro" id="IPR018152">
    <property type="entry name" value="SOD_Cu/Zn_BS"/>
</dbReference>
<dbReference type="GO" id="GO:0005507">
    <property type="term" value="F:copper ion binding"/>
    <property type="evidence" value="ECO:0007669"/>
    <property type="project" value="InterPro"/>
</dbReference>
<dbReference type="AlphaFoldDB" id="A0A914AZY7"/>
<dbReference type="PRINTS" id="PR00068">
    <property type="entry name" value="CUZNDISMTASE"/>
</dbReference>
<accession>A0A914AZY7</accession>
<keyword evidence="1" id="KW-0479">Metal-binding</keyword>
<comment type="similarity">
    <text evidence="1">Belongs to the Cu-Zn superoxide dismutase family.</text>
</comment>
<evidence type="ECO:0000313" key="5">
    <source>
        <dbReference type="Proteomes" id="UP000887568"/>
    </source>
</evidence>
<protein>
    <recommendedName>
        <fullName evidence="1">Superoxide dismutase [Cu-Zn]</fullName>
        <ecNumber evidence="1">1.15.1.1</ecNumber>
    </recommendedName>
</protein>
<comment type="function">
    <text evidence="1">Destroys radicals which are normally produced within the cells and which are toxic to biological systems.</text>
</comment>
<dbReference type="Pfam" id="PF00080">
    <property type="entry name" value="Sod_Cu"/>
    <property type="match status" value="1"/>
</dbReference>
<comment type="cofactor">
    <cofactor evidence="1">
        <name>Cu cation</name>
        <dbReference type="ChEBI" id="CHEBI:23378"/>
    </cofactor>
    <text evidence="1">Binds 1 copper ion per subunit.</text>
</comment>
<keyword evidence="1" id="KW-0560">Oxidoreductase</keyword>
<evidence type="ECO:0000259" key="3">
    <source>
        <dbReference type="Pfam" id="PF00080"/>
    </source>
</evidence>
<name>A0A914AZY7_PATMI</name>
<keyword evidence="1" id="KW-0186">Copper</keyword>
<proteinExistence type="inferred from homology"/>
<evidence type="ECO:0000313" key="4">
    <source>
        <dbReference type="EnsemblMetazoa" id="XP_038068816.1"/>
    </source>
</evidence>
<feature type="chain" id="PRO_5037171365" description="Superoxide dismutase [Cu-Zn]" evidence="2">
    <location>
        <begin position="25"/>
        <end position="242"/>
    </location>
</feature>
<dbReference type="PANTHER" id="PTHR10003">
    <property type="entry name" value="SUPEROXIDE DISMUTASE CU-ZN -RELATED"/>
    <property type="match status" value="1"/>
</dbReference>
<dbReference type="RefSeq" id="XP_038068816.1">
    <property type="nucleotide sequence ID" value="XM_038212888.1"/>
</dbReference>
<dbReference type="OMA" id="DAEHAMH"/>
<evidence type="ECO:0000256" key="1">
    <source>
        <dbReference type="RuleBase" id="RU000393"/>
    </source>
</evidence>
<dbReference type="SUPFAM" id="SSF49329">
    <property type="entry name" value="Cu,Zn superoxide dismutase-like"/>
    <property type="match status" value="1"/>
</dbReference>
<keyword evidence="1" id="KW-0862">Zinc</keyword>
<dbReference type="CDD" id="cd00305">
    <property type="entry name" value="Cu-Zn_Superoxide_Dismutase"/>
    <property type="match status" value="1"/>
</dbReference>
<dbReference type="Proteomes" id="UP000887568">
    <property type="component" value="Unplaced"/>
</dbReference>
<dbReference type="EC" id="1.15.1.1" evidence="1"/>
<dbReference type="PROSITE" id="PS00332">
    <property type="entry name" value="SOD_CU_ZN_2"/>
    <property type="match status" value="1"/>
</dbReference>
<reference evidence="4" key="1">
    <citation type="submission" date="2022-11" db="UniProtKB">
        <authorList>
            <consortium name="EnsemblMetazoa"/>
        </authorList>
    </citation>
    <scope>IDENTIFICATION</scope>
</reference>
<keyword evidence="5" id="KW-1185">Reference proteome</keyword>
<feature type="domain" description="Superoxide dismutase copper/zinc binding" evidence="3">
    <location>
        <begin position="95"/>
        <end position="231"/>
    </location>
</feature>
<dbReference type="OrthoDB" id="2015551at2759"/>
<dbReference type="InterPro" id="IPR036423">
    <property type="entry name" value="SOD-like_Cu/Zn_dom_sf"/>
</dbReference>
<dbReference type="Gene3D" id="2.60.40.200">
    <property type="entry name" value="Superoxide dismutase, copper/zinc binding domain"/>
    <property type="match status" value="1"/>
</dbReference>
<sequence>MAVRMSAPRHLLVIALLSCGFTHAADRLPLSAQLIRMQSQIDILRRDVDQLLGELHRTHGPEPPNLNLEGDGNVYAHCRMVPNGIYDPDTYEPIVGDIDMRQRAVGGPMDVEVFLYGFMTPKSVHALHVHTYGDLRHGCGSAGSHYNPGGNNHSAPYDKDRHMGDWGNIQVDDFGMVEETFTDKVATLVGPNSILGRTIVIHIGEDDLGKGGTADSKKTGNAGGRLGCCVIGRSDGSAWIGY</sequence>
<dbReference type="EnsemblMetazoa" id="XM_038212888.1">
    <property type="protein sequence ID" value="XP_038068816.1"/>
    <property type="gene ID" value="LOC119738143"/>
</dbReference>
<dbReference type="InterPro" id="IPR024134">
    <property type="entry name" value="SOD_Cu/Zn_/chaperone"/>
</dbReference>
<dbReference type="GeneID" id="119738143"/>